<dbReference type="InterPro" id="IPR003607">
    <property type="entry name" value="HD/PDEase_dom"/>
</dbReference>
<name>A0A2W5KWK3_9GAMM</name>
<dbReference type="Pfam" id="PF01966">
    <property type="entry name" value="HD"/>
    <property type="match status" value="1"/>
</dbReference>
<reference evidence="12 13" key="1">
    <citation type="submission" date="2017-08" db="EMBL/GenBank/DDBJ databases">
        <title>Infants hospitalized years apart are colonized by the same room-sourced microbial strains.</title>
        <authorList>
            <person name="Brooks B."/>
            <person name="Olm M.R."/>
            <person name="Firek B.A."/>
            <person name="Baker R."/>
            <person name="Thomas B.C."/>
            <person name="Morowitz M.J."/>
            <person name="Banfield J.F."/>
        </authorList>
    </citation>
    <scope>NUCLEOTIDE SEQUENCE [LARGE SCALE GENOMIC DNA]</scope>
    <source>
        <strain evidence="12">S2_005_003_R2_42</strain>
    </source>
</reference>
<dbReference type="Gene3D" id="3.30.70.260">
    <property type="match status" value="1"/>
</dbReference>
<dbReference type="SUPFAM" id="SSF81301">
    <property type="entry name" value="Nucleotidyltransferase"/>
    <property type="match status" value="1"/>
</dbReference>
<keyword evidence="5 8" id="KW-0460">Magnesium</keyword>
<comment type="catalytic activity">
    <reaction evidence="8">
        <text>[protein-PII]-uridylyl-L-tyrosine + H2O = [protein-PII]-L-tyrosine + UMP + H(+)</text>
        <dbReference type="Rhea" id="RHEA:48600"/>
        <dbReference type="Rhea" id="RHEA-COMP:12147"/>
        <dbReference type="Rhea" id="RHEA-COMP:12148"/>
        <dbReference type="ChEBI" id="CHEBI:15377"/>
        <dbReference type="ChEBI" id="CHEBI:15378"/>
        <dbReference type="ChEBI" id="CHEBI:46858"/>
        <dbReference type="ChEBI" id="CHEBI:57865"/>
        <dbReference type="ChEBI" id="CHEBI:90602"/>
    </reaction>
</comment>
<comment type="activity regulation">
    <text evidence="8">Uridylyltransferase (UTase) activity is inhibited by glutamine, while glutamine activates uridylyl-removing (UR) activity.</text>
</comment>
<keyword evidence="1 8" id="KW-0808">Transferase</keyword>
<dbReference type="InterPro" id="IPR006674">
    <property type="entry name" value="HD_domain"/>
</dbReference>
<organism evidence="12 13">
    <name type="scientific">Rhodanobacter denitrificans</name>
    <dbReference type="NCBI Taxonomy" id="666685"/>
    <lineage>
        <taxon>Bacteria</taxon>
        <taxon>Pseudomonadati</taxon>
        <taxon>Pseudomonadota</taxon>
        <taxon>Gammaproteobacteria</taxon>
        <taxon>Lysobacterales</taxon>
        <taxon>Rhodanobacteraceae</taxon>
        <taxon>Rhodanobacter</taxon>
    </lineage>
</organism>
<dbReference type="CDD" id="cd04900">
    <property type="entry name" value="ACT_UUR-like_1"/>
    <property type="match status" value="1"/>
</dbReference>
<feature type="region of interest" description="Uridylyltransferase" evidence="8">
    <location>
        <begin position="1"/>
        <end position="344"/>
    </location>
</feature>
<keyword evidence="4 8" id="KW-0378">Hydrolase</keyword>
<evidence type="ECO:0000256" key="4">
    <source>
        <dbReference type="ARBA" id="ARBA00022801"/>
    </source>
</evidence>
<keyword evidence="3" id="KW-0677">Repeat</keyword>
<dbReference type="SMART" id="SM00471">
    <property type="entry name" value="HDc"/>
    <property type="match status" value="1"/>
</dbReference>
<evidence type="ECO:0000256" key="2">
    <source>
        <dbReference type="ARBA" id="ARBA00022695"/>
    </source>
</evidence>
<dbReference type="InterPro" id="IPR013546">
    <property type="entry name" value="PII_UdlTrfase/GS_AdlTrfase"/>
</dbReference>
<keyword evidence="6 8" id="KW-0511">Multifunctional enzyme</keyword>
<comment type="catalytic activity">
    <reaction evidence="7">
        <text>guanosine 3',5'-bis(diphosphate) + H2O = GDP + diphosphate + H(+)</text>
        <dbReference type="Rhea" id="RHEA:14253"/>
        <dbReference type="ChEBI" id="CHEBI:15377"/>
        <dbReference type="ChEBI" id="CHEBI:15378"/>
        <dbReference type="ChEBI" id="CHEBI:33019"/>
        <dbReference type="ChEBI" id="CHEBI:58189"/>
        <dbReference type="ChEBI" id="CHEBI:77828"/>
        <dbReference type="EC" id="3.1.7.2"/>
    </reaction>
</comment>
<dbReference type="EC" id="3.1.4.-" evidence="8"/>
<evidence type="ECO:0000256" key="3">
    <source>
        <dbReference type="ARBA" id="ARBA00022737"/>
    </source>
</evidence>
<evidence type="ECO:0000313" key="12">
    <source>
        <dbReference type="EMBL" id="PZQ19768.1"/>
    </source>
</evidence>
<evidence type="ECO:0000256" key="9">
    <source>
        <dbReference type="SAM" id="MobiDB-lite"/>
    </source>
</evidence>
<dbReference type="CDD" id="cd05401">
    <property type="entry name" value="NT_GlnE_GlnD_like"/>
    <property type="match status" value="1"/>
</dbReference>
<dbReference type="AlphaFoldDB" id="A0A2W5KWK3"/>
<feature type="domain" description="ACT" evidence="10">
    <location>
        <begin position="810"/>
        <end position="889"/>
    </location>
</feature>
<dbReference type="Proteomes" id="UP000249046">
    <property type="component" value="Unassembled WGS sequence"/>
</dbReference>
<dbReference type="EC" id="2.7.7.59" evidence="8"/>
<dbReference type="PIRSF" id="PIRSF006288">
    <property type="entry name" value="PII_uridyltransf"/>
    <property type="match status" value="1"/>
</dbReference>
<feature type="region of interest" description="Disordered" evidence="9">
    <location>
        <begin position="1"/>
        <end position="21"/>
    </location>
</feature>
<dbReference type="SUPFAM" id="SSF81593">
    <property type="entry name" value="Nucleotidyltransferase substrate binding subunit/domain"/>
    <property type="match status" value="1"/>
</dbReference>
<comment type="cofactor">
    <cofactor evidence="8">
        <name>Mg(2+)</name>
        <dbReference type="ChEBI" id="CHEBI:18420"/>
    </cofactor>
</comment>
<comment type="caution">
    <text evidence="8">Lacks conserved residue(s) required for the propagation of feature annotation.</text>
</comment>
<evidence type="ECO:0000259" key="10">
    <source>
        <dbReference type="PROSITE" id="PS51671"/>
    </source>
</evidence>
<dbReference type="GO" id="GO:0008773">
    <property type="term" value="F:[protein-PII] uridylyltransferase activity"/>
    <property type="evidence" value="ECO:0007669"/>
    <property type="project" value="UniProtKB-UniRule"/>
</dbReference>
<dbReference type="GO" id="GO:0006808">
    <property type="term" value="P:regulation of nitrogen utilization"/>
    <property type="evidence" value="ECO:0007669"/>
    <property type="project" value="UniProtKB-UniRule"/>
</dbReference>
<dbReference type="PANTHER" id="PTHR47320:SF1">
    <property type="entry name" value="BIFUNCTIONAL URIDYLYLTRANSFERASE_URIDYLYL-REMOVING ENZYME"/>
    <property type="match status" value="1"/>
</dbReference>
<dbReference type="SUPFAM" id="SSF109604">
    <property type="entry name" value="HD-domain/PDEase-like"/>
    <property type="match status" value="1"/>
</dbReference>
<comment type="domain">
    <text evidence="8">Has four distinct domains: an N-terminal nucleotidyltransferase (NT) domain responsible for UTase activity, a central HD domain that encodes UR activity, and two C-terminal ACT domains that seem to have a role in glutamine sensing.</text>
</comment>
<dbReference type="CDD" id="cd00077">
    <property type="entry name" value="HDc"/>
    <property type="match status" value="1"/>
</dbReference>
<keyword evidence="2 8" id="KW-0548">Nucleotidyltransferase</keyword>
<comment type="caution">
    <text evidence="12">The sequence shown here is derived from an EMBL/GenBank/DDBJ whole genome shotgun (WGS) entry which is preliminary data.</text>
</comment>
<evidence type="ECO:0000256" key="5">
    <source>
        <dbReference type="ARBA" id="ARBA00022842"/>
    </source>
</evidence>
<dbReference type="NCBIfam" id="TIGR01693">
    <property type="entry name" value="UTase_glnD"/>
    <property type="match status" value="1"/>
</dbReference>
<dbReference type="InterPro" id="IPR043519">
    <property type="entry name" value="NT_sf"/>
</dbReference>
<dbReference type="InterPro" id="IPR010043">
    <property type="entry name" value="UTase/UR"/>
</dbReference>
<dbReference type="PROSITE" id="PS51831">
    <property type="entry name" value="HD"/>
    <property type="match status" value="1"/>
</dbReference>
<accession>A0A2W5KWK3</accession>
<comment type="function">
    <text evidence="8">Modifies, by uridylylation and deuridylylation, the PII regulatory proteins (GlnB and homologs), in response to the nitrogen status of the cell that GlnD senses through the glutamine level. Under low glutamine levels, catalyzes the conversion of the PII proteins and UTP to PII-UMP and PPi, while under higher glutamine levels, GlnD hydrolyzes PII-UMP to PII and UMP (deuridylylation). Thus, controls uridylylation state and activity of the PII proteins, and plays an important role in the regulation of nitrogen metabolism.</text>
</comment>
<sequence length="889" mass="97839">MAGAPTDPQGTPNDRPLPALRRLADPIPRSGVDATARLALRQFLADGDRDLGGAFGDGAAATDLVAARAALIDRVAVHVWQAWVGDRPGVALLAAGGYGRRELFPHSDVDLLILTEGAIGDARQQRALEMFLSTLWDIGLKPGHAVRELAGCRALAQSEETVYSSLLDARMLSGDAALGSALIGSLPDATLWTPAAFLEAKRADRAARRRRFGDTAYNLEPNLKEGPGGLRDLHLIGWLERVLGTALLDEDERAAVASARDRLFRVRYALHLQAGRPEERLLFDHQRALAQRFGYRDESRRNLGVEQFMQRYFRATSRIAAACDDAIDRAAEHLEPASTPVIRLGEGLVRIGDRLDLDDTDVLAREPQRLVTLLAALARVPGVTGLRAGATRAVRRLLRDPDFDPDRSEVLAAVREVLEGDTVQAVATLSTMARYGLLARLIPGFARVSGRMQYDLFHVYTVDEHTLRVLGFMARFAAPGAGEEFALARSIFPRLPQPSLLLLAGLFHDIAKGRGGDHSVLGVEDAQRFCDALGLPRADTELVAWLVRWHLLMSTTAQRQDITDPEVVHRFASEVADWERLDYLYLLTVADICGTSPKLWNSWKDRLLSDLYGATRFALRERRELPPLAAERAEACRERARRLLAGSGLDEAAIQRVWSAFPESSFLRYSPDQIAWQTRAIAEAGELPLVKVRPEGLRGTSEVFLHAADADGLFATVTAVLDRKQLDIVEARVVTSRSGHVLDTFLVLDAQGRMLSAETCLQIERQLTDLLRRRAFDVMPAVRALPRALKHFQVEPRIVFRADPARRRTRLALICSDRPGLLAAVAQALRDCAIRVHDARIVTFGERVEDFFEITDDAGQPLDPAAQDTLRAVLMDRLLPAATAASAGA</sequence>
<dbReference type="InterPro" id="IPR045865">
    <property type="entry name" value="ACT-like_dom_sf"/>
</dbReference>
<dbReference type="Gene3D" id="1.10.3090.10">
    <property type="entry name" value="cca-adding enzyme, domain 2"/>
    <property type="match status" value="1"/>
</dbReference>
<dbReference type="HAMAP" id="MF_00277">
    <property type="entry name" value="PII_uridylyl_transf"/>
    <property type="match status" value="1"/>
</dbReference>
<evidence type="ECO:0000256" key="7">
    <source>
        <dbReference type="ARBA" id="ARBA00047968"/>
    </source>
</evidence>
<dbReference type="GO" id="GO:0008081">
    <property type="term" value="F:phosphoric diester hydrolase activity"/>
    <property type="evidence" value="ECO:0007669"/>
    <property type="project" value="UniProtKB-UniRule"/>
</dbReference>
<gene>
    <name evidence="8 12" type="primary">glnD</name>
    <name evidence="12" type="ORF">DI564_00550</name>
</gene>
<feature type="domain" description="ACT" evidence="10">
    <location>
        <begin position="702"/>
        <end position="783"/>
    </location>
</feature>
<feature type="domain" description="HD" evidence="11">
    <location>
        <begin position="462"/>
        <end position="584"/>
    </location>
</feature>
<evidence type="ECO:0000259" key="11">
    <source>
        <dbReference type="PROSITE" id="PS51831"/>
    </source>
</evidence>
<proteinExistence type="inferred from homology"/>
<comment type="similarity">
    <text evidence="8">Belongs to the GlnD family.</text>
</comment>
<comment type="catalytic activity">
    <reaction evidence="8">
        <text>[protein-PII]-L-tyrosine + UTP = [protein-PII]-uridylyl-L-tyrosine + diphosphate</text>
        <dbReference type="Rhea" id="RHEA:13673"/>
        <dbReference type="Rhea" id="RHEA-COMP:12147"/>
        <dbReference type="Rhea" id="RHEA-COMP:12148"/>
        <dbReference type="ChEBI" id="CHEBI:33019"/>
        <dbReference type="ChEBI" id="CHEBI:46398"/>
        <dbReference type="ChEBI" id="CHEBI:46858"/>
        <dbReference type="ChEBI" id="CHEBI:90602"/>
        <dbReference type="EC" id="2.7.7.59"/>
    </reaction>
</comment>
<evidence type="ECO:0000256" key="8">
    <source>
        <dbReference type="HAMAP-Rule" id="MF_00277"/>
    </source>
</evidence>
<evidence type="ECO:0000256" key="6">
    <source>
        <dbReference type="ARBA" id="ARBA00023268"/>
    </source>
</evidence>
<protein>
    <recommendedName>
        <fullName evidence="8">Bifunctional uridylyltransferase/uridylyl-removing enzyme</fullName>
        <shortName evidence="8">UTase/UR</shortName>
    </recommendedName>
    <alternativeName>
        <fullName evidence="8">Bifunctional [protein-PII] modification enzyme</fullName>
    </alternativeName>
    <alternativeName>
        <fullName evidence="8">Bifunctional nitrogen sensor protein</fullName>
    </alternativeName>
    <domain>
        <recommendedName>
            <fullName evidence="8">[Protein-PII] uridylyltransferase</fullName>
            <shortName evidence="8">PII uridylyltransferase</shortName>
            <shortName evidence="8">UTase</shortName>
            <ecNumber evidence="8">2.7.7.59</ecNumber>
        </recommendedName>
    </domain>
    <domain>
        <recommendedName>
            <fullName evidence="8">[Protein-PII]-UMP uridylyl-removing enzyme</fullName>
            <shortName evidence="8">UR</shortName>
            <ecNumber evidence="8">3.1.4.-</ecNumber>
        </recommendedName>
    </domain>
</protein>
<dbReference type="EMBL" id="QFPO01000001">
    <property type="protein sequence ID" value="PZQ19768.1"/>
    <property type="molecule type" value="Genomic_DNA"/>
</dbReference>
<dbReference type="PROSITE" id="PS51671">
    <property type="entry name" value="ACT"/>
    <property type="match status" value="2"/>
</dbReference>
<dbReference type="Pfam" id="PF08335">
    <property type="entry name" value="GlnD_UR_UTase"/>
    <property type="match status" value="1"/>
</dbReference>
<dbReference type="SUPFAM" id="SSF55021">
    <property type="entry name" value="ACT-like"/>
    <property type="match status" value="2"/>
</dbReference>
<evidence type="ECO:0000256" key="1">
    <source>
        <dbReference type="ARBA" id="ARBA00022679"/>
    </source>
</evidence>
<dbReference type="InterPro" id="IPR002912">
    <property type="entry name" value="ACT_dom"/>
</dbReference>
<dbReference type="GO" id="GO:0008893">
    <property type="term" value="F:guanosine-3',5'-bis(diphosphate) 3'-diphosphatase activity"/>
    <property type="evidence" value="ECO:0007669"/>
    <property type="project" value="UniProtKB-EC"/>
</dbReference>
<evidence type="ECO:0000313" key="13">
    <source>
        <dbReference type="Proteomes" id="UP000249046"/>
    </source>
</evidence>
<dbReference type="CDD" id="cd04899">
    <property type="entry name" value="ACT_ACR-UUR-like_2"/>
    <property type="match status" value="1"/>
</dbReference>
<dbReference type="PANTHER" id="PTHR47320">
    <property type="entry name" value="BIFUNCTIONAL URIDYLYLTRANSFERASE/URIDYLYL-REMOVING ENZYME"/>
    <property type="match status" value="1"/>
</dbReference>